<protein>
    <submittedName>
        <fullName evidence="1">Uncharacterized protein</fullName>
    </submittedName>
</protein>
<proteinExistence type="predicted"/>
<gene>
    <name evidence="1" type="ORF">KL86PLE_90289</name>
</gene>
<accession>A0A212LNU1</accession>
<sequence length="26" mass="3145">MPRFRGLQRILYNKIKYINLSSYAKA</sequence>
<name>A0A212LNU1_9HYPH</name>
<reference evidence="1" key="1">
    <citation type="submission" date="2016-08" db="EMBL/GenBank/DDBJ databases">
        <authorList>
            <person name="Seilhamer J.J."/>
        </authorList>
    </citation>
    <scope>NUCLEOTIDE SEQUENCE</scope>
    <source>
        <strain evidence="1">86</strain>
    </source>
</reference>
<organism evidence="1">
    <name type="scientific">uncultured Pleomorphomonas sp</name>
    <dbReference type="NCBI Taxonomy" id="442121"/>
    <lineage>
        <taxon>Bacteria</taxon>
        <taxon>Pseudomonadati</taxon>
        <taxon>Pseudomonadota</taxon>
        <taxon>Alphaproteobacteria</taxon>
        <taxon>Hyphomicrobiales</taxon>
        <taxon>Pleomorphomonadaceae</taxon>
        <taxon>Pleomorphomonas</taxon>
        <taxon>environmental samples</taxon>
    </lineage>
</organism>
<dbReference type="AlphaFoldDB" id="A0A212LNU1"/>
<dbReference type="EMBL" id="FMJD01000013">
    <property type="protein sequence ID" value="SCM79212.1"/>
    <property type="molecule type" value="Genomic_DNA"/>
</dbReference>
<evidence type="ECO:0000313" key="1">
    <source>
        <dbReference type="EMBL" id="SCM79212.1"/>
    </source>
</evidence>